<dbReference type="RefSeq" id="WP_155357199.1">
    <property type="nucleotide sequence ID" value="NZ_BAAAHL010000038.1"/>
</dbReference>
<dbReference type="SUPFAM" id="SSF51679">
    <property type="entry name" value="Bacterial luciferase-like"/>
    <property type="match status" value="1"/>
</dbReference>
<dbReference type="PANTHER" id="PTHR30137:SF8">
    <property type="entry name" value="BLR5498 PROTEIN"/>
    <property type="match status" value="1"/>
</dbReference>
<dbReference type="InterPro" id="IPR036661">
    <property type="entry name" value="Luciferase-like_sf"/>
</dbReference>
<dbReference type="PANTHER" id="PTHR30137">
    <property type="entry name" value="LUCIFERASE-LIKE MONOOXYGENASE"/>
    <property type="match status" value="1"/>
</dbReference>
<feature type="domain" description="Luciferase-like" evidence="3">
    <location>
        <begin position="13"/>
        <end position="301"/>
    </location>
</feature>
<proteinExistence type="predicted"/>
<dbReference type="Pfam" id="PF00296">
    <property type="entry name" value="Bac_luciferase"/>
    <property type="match status" value="1"/>
</dbReference>
<evidence type="ECO:0000259" key="3">
    <source>
        <dbReference type="Pfam" id="PF00296"/>
    </source>
</evidence>
<dbReference type="InterPro" id="IPR050766">
    <property type="entry name" value="Bact_Lucif_Oxidored"/>
</dbReference>
<keyword evidence="1" id="KW-0560">Oxidoreductase</keyword>
<dbReference type="InterPro" id="IPR011251">
    <property type="entry name" value="Luciferase-like_dom"/>
</dbReference>
<reference evidence="4 5" key="1">
    <citation type="submission" date="2019-10" db="EMBL/GenBank/DDBJ databases">
        <title>Whole genome shotgun sequence of Acrocarpospora macrocephala NBRC 16266.</title>
        <authorList>
            <person name="Ichikawa N."/>
            <person name="Kimura A."/>
            <person name="Kitahashi Y."/>
            <person name="Komaki H."/>
            <person name="Oguchi A."/>
        </authorList>
    </citation>
    <scope>NUCLEOTIDE SEQUENCE [LARGE SCALE GENOMIC DNA]</scope>
    <source>
        <strain evidence="4 5">NBRC 16266</strain>
    </source>
</reference>
<dbReference type="OrthoDB" id="9776438at2"/>
<evidence type="ECO:0000313" key="5">
    <source>
        <dbReference type="Proteomes" id="UP000331127"/>
    </source>
</evidence>
<dbReference type="GO" id="GO:0016705">
    <property type="term" value="F:oxidoreductase activity, acting on paired donors, with incorporation or reduction of molecular oxygen"/>
    <property type="evidence" value="ECO:0007669"/>
    <property type="project" value="InterPro"/>
</dbReference>
<keyword evidence="5" id="KW-1185">Reference proteome</keyword>
<evidence type="ECO:0000256" key="1">
    <source>
        <dbReference type="ARBA" id="ARBA00023002"/>
    </source>
</evidence>
<comment type="caution">
    <text evidence="4">The sequence shown here is derived from an EMBL/GenBank/DDBJ whole genome shotgun (WGS) entry which is preliminary data.</text>
</comment>
<dbReference type="Proteomes" id="UP000331127">
    <property type="component" value="Unassembled WGS sequence"/>
</dbReference>
<dbReference type="AlphaFoldDB" id="A0A5M3WSJ7"/>
<dbReference type="GO" id="GO:0005829">
    <property type="term" value="C:cytosol"/>
    <property type="evidence" value="ECO:0007669"/>
    <property type="project" value="TreeGrafter"/>
</dbReference>
<dbReference type="EMBL" id="BLAE01000033">
    <property type="protein sequence ID" value="GES11844.1"/>
    <property type="molecule type" value="Genomic_DNA"/>
</dbReference>
<organism evidence="4 5">
    <name type="scientific">Acrocarpospora macrocephala</name>
    <dbReference type="NCBI Taxonomy" id="150177"/>
    <lineage>
        <taxon>Bacteria</taxon>
        <taxon>Bacillati</taxon>
        <taxon>Actinomycetota</taxon>
        <taxon>Actinomycetes</taxon>
        <taxon>Streptosporangiales</taxon>
        <taxon>Streptosporangiaceae</taxon>
        <taxon>Acrocarpospora</taxon>
    </lineage>
</organism>
<evidence type="ECO:0000313" key="4">
    <source>
        <dbReference type="EMBL" id="GES11844.1"/>
    </source>
</evidence>
<gene>
    <name evidence="4" type="ORF">Amac_054410</name>
</gene>
<dbReference type="Gene3D" id="3.20.20.30">
    <property type="entry name" value="Luciferase-like domain"/>
    <property type="match status" value="1"/>
</dbReference>
<accession>A0A5M3WSJ7</accession>
<evidence type="ECO:0000256" key="2">
    <source>
        <dbReference type="ARBA" id="ARBA00023033"/>
    </source>
</evidence>
<sequence>MDIGIATLSDFQPVRPDGTHHTVEERIRQILAQAELADSVGLDHIGVGEHHTPDFAVASPAVLLAAIAARTTRLRLTTAVSLLSVHDPVRLFQDFATLDLISGGRAELTVGRSAFPDPFALFGYSLDHYDELFAEKLQLLLELRRTEHVTWTGRHRPPIPGMDIPPRPVQDPLPVWIGVGGSPESARRAGHLGLPMTVGYLGGTPQQLRVLADTYHAAGQAAGLADRLRLGVALHYFTAPTHAEAAATYPYYHDFLRPKRPGSPGFVVTPDAFHHGMSPNQALMIGTPDAVTEKLLKLRNAVNFDRLQVLADWGGLPTKAVSESINALGTYIAPKLRASA</sequence>
<protein>
    <submittedName>
        <fullName evidence="4">Luciferase</fullName>
    </submittedName>
</protein>
<dbReference type="GO" id="GO:0004497">
    <property type="term" value="F:monooxygenase activity"/>
    <property type="evidence" value="ECO:0007669"/>
    <property type="project" value="UniProtKB-KW"/>
</dbReference>
<name>A0A5M3WSJ7_9ACTN</name>
<keyword evidence="2" id="KW-0503">Monooxygenase</keyword>